<dbReference type="EMBL" id="POUC01000412">
    <property type="protein sequence ID" value="PNG17714.1"/>
    <property type="molecule type" value="Genomic_DNA"/>
</dbReference>
<dbReference type="AlphaFoldDB" id="A0A2N8TFG1"/>
<protein>
    <recommendedName>
        <fullName evidence="1">ABM domain-containing protein</fullName>
    </recommendedName>
</protein>
<keyword evidence="3" id="KW-1185">Reference proteome</keyword>
<reference evidence="2 3" key="1">
    <citation type="submission" date="2018-01" db="EMBL/GenBank/DDBJ databases">
        <title>Draft genome sequence of Streptomyces sp. 13K301.</title>
        <authorList>
            <person name="Sahin N."/>
            <person name="Saygin H."/>
            <person name="Ay H."/>
        </authorList>
    </citation>
    <scope>NUCLEOTIDE SEQUENCE [LARGE SCALE GENOMIC DNA]</scope>
    <source>
        <strain evidence="2 3">13K301</strain>
    </source>
</reference>
<feature type="domain" description="ABM" evidence="1">
    <location>
        <begin position="130"/>
        <end position="183"/>
    </location>
</feature>
<sequence>MIRHSKTPPEITRADAGLAVITVRHLGDAAKQPAIADTAVDSRREDPWPAGLLSWSLFTSTDGQALMAYEQWADDDALDTALAAPMPYAPGIPGTEPSAPVRYRLHRSHISHGEAAVGCVVTPVFDVDGPERQRHFVDEVFAMTKDMAPMPGSVAAHFHTSLDGTRVFNYAEWSDEQAHLDAVTADDPRGVRRRLTGEIAGVRPCGYRRWHPHTTLLGTGPGDAR</sequence>
<dbReference type="Gene3D" id="3.30.70.100">
    <property type="match status" value="2"/>
</dbReference>
<evidence type="ECO:0000313" key="2">
    <source>
        <dbReference type="EMBL" id="PNG17714.1"/>
    </source>
</evidence>
<dbReference type="InterPro" id="IPR011008">
    <property type="entry name" value="Dimeric_a/b-barrel"/>
</dbReference>
<dbReference type="RefSeq" id="WP_146046313.1">
    <property type="nucleotide sequence ID" value="NZ_POUC01000412.1"/>
</dbReference>
<name>A0A2N8TFG1_9ACTN</name>
<dbReference type="Proteomes" id="UP000235943">
    <property type="component" value="Unassembled WGS sequence"/>
</dbReference>
<organism evidence="2 3">
    <name type="scientific">Streptomyces cahuitamycinicus</name>
    <dbReference type="NCBI Taxonomy" id="2070367"/>
    <lineage>
        <taxon>Bacteria</taxon>
        <taxon>Bacillati</taxon>
        <taxon>Actinomycetota</taxon>
        <taxon>Actinomycetes</taxon>
        <taxon>Kitasatosporales</taxon>
        <taxon>Streptomycetaceae</taxon>
        <taxon>Streptomyces</taxon>
    </lineage>
</organism>
<dbReference type="OrthoDB" id="1493813at2"/>
<evidence type="ECO:0000313" key="3">
    <source>
        <dbReference type="Proteomes" id="UP000235943"/>
    </source>
</evidence>
<dbReference type="Pfam" id="PF03992">
    <property type="entry name" value="ABM"/>
    <property type="match status" value="1"/>
</dbReference>
<proteinExistence type="predicted"/>
<gene>
    <name evidence="2" type="ORF">C1J00_35025</name>
</gene>
<evidence type="ECO:0000259" key="1">
    <source>
        <dbReference type="Pfam" id="PF03992"/>
    </source>
</evidence>
<dbReference type="SUPFAM" id="SSF54909">
    <property type="entry name" value="Dimeric alpha+beta barrel"/>
    <property type="match status" value="1"/>
</dbReference>
<accession>A0A2N8TFG1</accession>
<comment type="caution">
    <text evidence="2">The sequence shown here is derived from an EMBL/GenBank/DDBJ whole genome shotgun (WGS) entry which is preliminary data.</text>
</comment>
<dbReference type="InterPro" id="IPR007138">
    <property type="entry name" value="ABM_dom"/>
</dbReference>